<proteinExistence type="inferred from homology"/>
<feature type="domain" description="Arrestin C-terminal-like" evidence="5">
    <location>
        <begin position="181"/>
        <end position="336"/>
    </location>
</feature>
<dbReference type="Gene3D" id="2.60.40.840">
    <property type="match status" value="1"/>
</dbReference>
<dbReference type="GO" id="GO:0070374">
    <property type="term" value="P:positive regulation of ERK1 and ERK2 cascade"/>
    <property type="evidence" value="ECO:0007669"/>
    <property type="project" value="TreeGrafter"/>
</dbReference>
<organism evidence="6 7">
    <name type="scientific">Sinocyclocheilus rhinocerous</name>
    <dbReference type="NCBI Taxonomy" id="307959"/>
    <lineage>
        <taxon>Eukaryota</taxon>
        <taxon>Metazoa</taxon>
        <taxon>Chordata</taxon>
        <taxon>Craniata</taxon>
        <taxon>Vertebrata</taxon>
        <taxon>Euteleostomi</taxon>
        <taxon>Actinopterygii</taxon>
        <taxon>Neopterygii</taxon>
        <taxon>Teleostei</taxon>
        <taxon>Ostariophysi</taxon>
        <taxon>Cypriniformes</taxon>
        <taxon>Cyprinidae</taxon>
        <taxon>Cyprininae</taxon>
        <taxon>Sinocyclocheilus</taxon>
    </lineage>
</organism>
<sequence length="385" mass="43581">IPNCKLTVYLGKRDFVDHLDHVDPVDGVILVDPEYLKDRKVFVTLTCAFRYGREDLDVLGLSFRKDLYIYTFQAYPPIPEESKPHSRLQERLLKKMGQNAYPFHFTIPQNLPCSVTLQPGPEDTGKACGVDFEIRAFCAKTMEEKNHKRNSVRLVIRKVQYAPEKPGPQPMVEMTRSFLMSDRSLHLEASLDKELYYHGEPISVNVHVTNNSTKTVKRVKISVRQYADICLFSTAQYKCPVAQIEADDQVASSSTFCKVYTLTPTLNNNREKRGLALDGKLKHEDTNLASSTIVKDVSNKEVLGVLVSYRVKVKLVVSRGGDVSVELPFVLMHPKPTDSTLSHSTSVLDPPIDTNLIDFTPDDDIVFEDFARLRLKGIIDKEEDC</sequence>
<evidence type="ECO:0000256" key="2">
    <source>
        <dbReference type="ARBA" id="ARBA00005298"/>
    </source>
</evidence>
<dbReference type="GO" id="GO:0007165">
    <property type="term" value="P:signal transduction"/>
    <property type="evidence" value="ECO:0007669"/>
    <property type="project" value="InterPro"/>
</dbReference>
<keyword evidence="4" id="KW-0716">Sensory transduction</keyword>
<dbReference type="PANTHER" id="PTHR11792:SF20">
    <property type="entry name" value="BETA-ARRESTIN-2"/>
    <property type="match status" value="1"/>
</dbReference>
<evidence type="ECO:0000313" key="6">
    <source>
        <dbReference type="Ensembl" id="ENSSRHP00000073521.1"/>
    </source>
</evidence>
<dbReference type="InterPro" id="IPR011021">
    <property type="entry name" value="Arrestin-like_N"/>
</dbReference>
<name>A0A673LCM4_9TELE</name>
<dbReference type="Gene3D" id="2.60.40.640">
    <property type="match status" value="1"/>
</dbReference>
<dbReference type="InterPro" id="IPR014753">
    <property type="entry name" value="Arrestin_N"/>
</dbReference>
<dbReference type="Pfam" id="PF00339">
    <property type="entry name" value="Arrestin_N"/>
    <property type="match status" value="1"/>
</dbReference>
<comment type="subcellular location">
    <subcellularLocation>
        <location evidence="1">Cytoplasm</location>
    </subcellularLocation>
</comment>
<dbReference type="InterPro" id="IPR014756">
    <property type="entry name" value="Ig_E-set"/>
</dbReference>
<dbReference type="SUPFAM" id="SSF81296">
    <property type="entry name" value="E set domains"/>
    <property type="match status" value="2"/>
</dbReference>
<dbReference type="InterPro" id="IPR011022">
    <property type="entry name" value="Arrestin_C-like"/>
</dbReference>
<evidence type="ECO:0000256" key="1">
    <source>
        <dbReference type="ARBA" id="ARBA00004496"/>
    </source>
</evidence>
<keyword evidence="3" id="KW-0963">Cytoplasm</keyword>
<dbReference type="GO" id="GO:0005737">
    <property type="term" value="C:cytoplasm"/>
    <property type="evidence" value="ECO:0007669"/>
    <property type="project" value="UniProtKB-SubCell"/>
</dbReference>
<dbReference type="Proteomes" id="UP000472270">
    <property type="component" value="Unassembled WGS sequence"/>
</dbReference>
<evidence type="ECO:0000259" key="5">
    <source>
        <dbReference type="SMART" id="SM01017"/>
    </source>
</evidence>
<dbReference type="Ensembl" id="ENSSRHT00000075525.1">
    <property type="protein sequence ID" value="ENSSRHP00000073521.1"/>
    <property type="gene ID" value="ENSSRHG00000035915.1"/>
</dbReference>
<evidence type="ECO:0000313" key="7">
    <source>
        <dbReference type="Proteomes" id="UP000472270"/>
    </source>
</evidence>
<comment type="similarity">
    <text evidence="2">Belongs to the arrestin family.</text>
</comment>
<dbReference type="GO" id="GO:0031701">
    <property type="term" value="F:angiotensin receptor binding"/>
    <property type="evidence" value="ECO:0007669"/>
    <property type="project" value="TreeGrafter"/>
</dbReference>
<protein>
    <submittedName>
        <fullName evidence="6">Arrestin red cell-like</fullName>
    </submittedName>
</protein>
<dbReference type="InterPro" id="IPR000698">
    <property type="entry name" value="Arrestin"/>
</dbReference>
<dbReference type="Pfam" id="PF02752">
    <property type="entry name" value="Arrestin_C"/>
    <property type="match status" value="1"/>
</dbReference>
<keyword evidence="7" id="KW-1185">Reference proteome</keyword>
<dbReference type="GO" id="GO:0007399">
    <property type="term" value="P:nervous system development"/>
    <property type="evidence" value="ECO:0007669"/>
    <property type="project" value="UniProtKB-ARBA"/>
</dbReference>
<dbReference type="SMART" id="SM01017">
    <property type="entry name" value="Arrestin_C"/>
    <property type="match status" value="1"/>
</dbReference>
<dbReference type="GO" id="GO:0002031">
    <property type="term" value="P:G protein-coupled receptor internalization"/>
    <property type="evidence" value="ECO:0007669"/>
    <property type="project" value="TreeGrafter"/>
</dbReference>
<evidence type="ECO:0000256" key="3">
    <source>
        <dbReference type="ARBA" id="ARBA00022490"/>
    </source>
</evidence>
<gene>
    <name evidence="6" type="primary">LOC107742404</name>
</gene>
<dbReference type="InterPro" id="IPR017864">
    <property type="entry name" value="Arrestin_CS"/>
</dbReference>
<evidence type="ECO:0000256" key="4">
    <source>
        <dbReference type="ARBA" id="ARBA00022606"/>
    </source>
</evidence>
<dbReference type="PROSITE" id="PS00295">
    <property type="entry name" value="ARRESTINS"/>
    <property type="match status" value="1"/>
</dbReference>
<dbReference type="FunFam" id="2.60.40.840:FF:000001">
    <property type="entry name" value="beta-arrestin-1 isoform X1"/>
    <property type="match status" value="1"/>
</dbReference>
<dbReference type="PRINTS" id="PR00309">
    <property type="entry name" value="ARRESTIN"/>
</dbReference>
<dbReference type="PANTHER" id="PTHR11792">
    <property type="entry name" value="ARRESTIN"/>
    <property type="match status" value="1"/>
</dbReference>
<reference evidence="6" key="2">
    <citation type="submission" date="2025-09" db="UniProtKB">
        <authorList>
            <consortium name="Ensembl"/>
        </authorList>
    </citation>
    <scope>IDENTIFICATION</scope>
</reference>
<reference evidence="6" key="1">
    <citation type="submission" date="2025-08" db="UniProtKB">
        <authorList>
            <consortium name="Ensembl"/>
        </authorList>
    </citation>
    <scope>IDENTIFICATION</scope>
</reference>
<accession>A0A673LCM4</accession>
<dbReference type="InterPro" id="IPR014752">
    <property type="entry name" value="Arrestin-like_C"/>
</dbReference>
<dbReference type="FunFam" id="2.60.40.640:FF:000003">
    <property type="entry name" value="beta-arrestin-1 isoform X1"/>
    <property type="match status" value="1"/>
</dbReference>
<dbReference type="AlphaFoldDB" id="A0A673LCM4"/>